<dbReference type="EMBL" id="LELK01000004">
    <property type="protein sequence ID" value="KMM36709.1"/>
    <property type="molecule type" value="Genomic_DNA"/>
</dbReference>
<accession>A0A0J6CXE6</accession>
<dbReference type="PANTHER" id="PTHR33531">
    <property type="entry name" value="RUBRERYTHRIN SUBFAMILY"/>
    <property type="match status" value="1"/>
</dbReference>
<dbReference type="AlphaFoldDB" id="A0A0J6CXE6"/>
<gene>
    <name evidence="1" type="ORF">AB986_12245</name>
</gene>
<dbReference type="Pfam" id="PF13668">
    <property type="entry name" value="Ferritin_2"/>
    <property type="match status" value="1"/>
</dbReference>
<comment type="caution">
    <text evidence="1">The sequence shown here is derived from an EMBL/GenBank/DDBJ whole genome shotgun (WGS) entry which is preliminary data.</text>
</comment>
<dbReference type="Gene3D" id="1.20.120.660">
    <property type="entry name" value="IL-4 antagonist (De novo design) like domain"/>
    <property type="match status" value="1"/>
</dbReference>
<dbReference type="SUPFAM" id="SSF47240">
    <property type="entry name" value="Ferritin-like"/>
    <property type="match status" value="1"/>
</dbReference>
<name>A0A0J6CXE6_9BACL</name>
<dbReference type="PANTHER" id="PTHR33531:SF7">
    <property type="entry name" value="HYPOTHETICAL MEMBRANE PROTEIN, CONSERVED"/>
    <property type="match status" value="1"/>
</dbReference>
<evidence type="ECO:0000313" key="1">
    <source>
        <dbReference type="EMBL" id="KMM36709.1"/>
    </source>
</evidence>
<sequence length="136" mass="16093">MYPYYRTLVEDIATAINGEYSAVQCYKKLARLAPNEAERKQIKEIRKDEKMHLQAFQTIYTQLTGQPSSPQVTEECPDDYRAAIDFAFRDEQETVDFYLDIADQTQDPYIKETFKRAAADEQNHSVWFLYFLTKRR</sequence>
<evidence type="ECO:0000313" key="2">
    <source>
        <dbReference type="Proteomes" id="UP000035996"/>
    </source>
</evidence>
<dbReference type="RefSeq" id="WP_048311420.1">
    <property type="nucleotide sequence ID" value="NZ_CP119526.1"/>
</dbReference>
<organism evidence="1 2">
    <name type="scientific">Guptibacillus hwajinpoensis</name>
    <dbReference type="NCBI Taxonomy" id="208199"/>
    <lineage>
        <taxon>Bacteria</taxon>
        <taxon>Bacillati</taxon>
        <taxon>Bacillota</taxon>
        <taxon>Bacilli</taxon>
        <taxon>Bacillales</taxon>
        <taxon>Guptibacillaceae</taxon>
        <taxon>Guptibacillus</taxon>
    </lineage>
</organism>
<proteinExistence type="predicted"/>
<dbReference type="InterPro" id="IPR009078">
    <property type="entry name" value="Ferritin-like_SF"/>
</dbReference>
<dbReference type="OrthoDB" id="573482at2"/>
<dbReference type="Gene3D" id="1.20.5.420">
    <property type="entry name" value="Immunoglobulin FC, subunit C"/>
    <property type="match status" value="1"/>
</dbReference>
<dbReference type="Proteomes" id="UP000035996">
    <property type="component" value="Unassembled WGS sequence"/>
</dbReference>
<dbReference type="STRING" id="157733.AB986_12245"/>
<protein>
    <submittedName>
        <fullName evidence="1">Uncharacterized protein</fullName>
    </submittedName>
</protein>
<dbReference type="PATRIC" id="fig|157733.3.peg.475"/>
<dbReference type="CDD" id="cd00657">
    <property type="entry name" value="Ferritin_like"/>
    <property type="match status" value="1"/>
</dbReference>
<reference evidence="1" key="1">
    <citation type="submission" date="2015-06" db="EMBL/GenBank/DDBJ databases">
        <authorList>
            <person name="Liu B."/>
            <person name="Wang J."/>
            <person name="Zhu Y."/>
            <person name="Liu G."/>
            <person name="Chen Q."/>
            <person name="Zheng C."/>
            <person name="Che J."/>
            <person name="Ge C."/>
            <person name="Shi H."/>
            <person name="Pan Z."/>
            <person name="Liu X."/>
        </authorList>
    </citation>
    <scope>NUCLEOTIDE SEQUENCE [LARGE SCALE GENOMIC DNA]</scope>
    <source>
        <strain evidence="1">DSM 16346</strain>
    </source>
</reference>
<keyword evidence="2" id="KW-1185">Reference proteome</keyword>